<keyword evidence="3" id="KW-1185">Reference proteome</keyword>
<reference evidence="2 3" key="1">
    <citation type="submission" date="2020-05" db="EMBL/GenBank/DDBJ databases">
        <title>Identification and distribution of gene clusters putatively required for synthesis of sphingolipid metabolism inhibitors in phylogenetically diverse species of the filamentous fungus Fusarium.</title>
        <authorList>
            <person name="Kim H.-S."/>
            <person name="Busman M."/>
            <person name="Brown D.W."/>
            <person name="Divon H."/>
            <person name="Uhlig S."/>
            <person name="Proctor R.H."/>
        </authorList>
    </citation>
    <scope>NUCLEOTIDE SEQUENCE [LARGE SCALE GENOMIC DNA]</scope>
    <source>
        <strain evidence="2 3">NRRL 20693</strain>
    </source>
</reference>
<name>A0A8H5U0M5_FUSHE</name>
<accession>A0A8H5U0M5</accession>
<dbReference type="EMBL" id="JAAGWQ010000006">
    <property type="protein sequence ID" value="KAF5680303.1"/>
    <property type="molecule type" value="Genomic_DNA"/>
</dbReference>
<evidence type="ECO:0000256" key="1">
    <source>
        <dbReference type="SAM" id="MobiDB-lite"/>
    </source>
</evidence>
<protein>
    <submittedName>
        <fullName evidence="2">Uncharacterized protein</fullName>
    </submittedName>
</protein>
<sequence>MNIQKAGRAKVSDTRRRTRRPYQGKHKPIGFEPPRRVLDNGEEKAKMVDRINVSTESEGTSARGSKTQDTATLGTNHSVDQSVQDYTASPFDLFPDLPKGPGSNGETALGGPETDESFLEPQGGEDTVMEDFNLASNDMPETSLELEYQLSLLEEQRLAGT</sequence>
<proteinExistence type="predicted"/>
<feature type="region of interest" description="Disordered" evidence="1">
    <location>
        <begin position="1"/>
        <end position="124"/>
    </location>
</feature>
<evidence type="ECO:0000313" key="3">
    <source>
        <dbReference type="Proteomes" id="UP000567885"/>
    </source>
</evidence>
<evidence type="ECO:0000313" key="2">
    <source>
        <dbReference type="EMBL" id="KAF5680303.1"/>
    </source>
</evidence>
<feature type="compositionally biased region" description="Basic and acidic residues" evidence="1">
    <location>
        <begin position="33"/>
        <end position="49"/>
    </location>
</feature>
<dbReference type="Proteomes" id="UP000567885">
    <property type="component" value="Unassembled WGS sequence"/>
</dbReference>
<feature type="compositionally biased region" description="Basic residues" evidence="1">
    <location>
        <begin position="16"/>
        <end position="28"/>
    </location>
</feature>
<gene>
    <name evidence="2" type="ORF">FHETE_428</name>
</gene>
<organism evidence="2 3">
    <name type="scientific">Fusarium heterosporum</name>
    <dbReference type="NCBI Taxonomy" id="42747"/>
    <lineage>
        <taxon>Eukaryota</taxon>
        <taxon>Fungi</taxon>
        <taxon>Dikarya</taxon>
        <taxon>Ascomycota</taxon>
        <taxon>Pezizomycotina</taxon>
        <taxon>Sordariomycetes</taxon>
        <taxon>Hypocreomycetidae</taxon>
        <taxon>Hypocreales</taxon>
        <taxon>Nectriaceae</taxon>
        <taxon>Fusarium</taxon>
        <taxon>Fusarium heterosporum species complex</taxon>
    </lineage>
</organism>
<feature type="compositionally biased region" description="Polar residues" evidence="1">
    <location>
        <begin position="52"/>
        <end position="87"/>
    </location>
</feature>
<dbReference type="AlphaFoldDB" id="A0A8H5U0M5"/>
<comment type="caution">
    <text evidence="2">The sequence shown here is derived from an EMBL/GenBank/DDBJ whole genome shotgun (WGS) entry which is preliminary data.</text>
</comment>